<dbReference type="PANTHER" id="PTHR11669">
    <property type="entry name" value="REPLICATION FACTOR C / DNA POLYMERASE III GAMMA-TAU SUBUNIT"/>
    <property type="match status" value="1"/>
</dbReference>
<dbReference type="SUPFAM" id="SSF48019">
    <property type="entry name" value="post-AAA+ oligomerization domain-like"/>
    <property type="match status" value="1"/>
</dbReference>
<dbReference type="Gene3D" id="3.40.50.300">
    <property type="entry name" value="P-loop containing nucleotide triphosphate hydrolases"/>
    <property type="match status" value="1"/>
</dbReference>
<keyword evidence="2" id="KW-0548">Nucleotidyltransferase</keyword>
<evidence type="ECO:0000313" key="3">
    <source>
        <dbReference type="Proteomes" id="UP000594464"/>
    </source>
</evidence>
<sequence>MGFYGVLGQERPQQIILQALANEKLPHAYLFYGEDSVGKKKIAWELVKALNCEAREEQGACGRCGPCLKIEKNQHPDVHFLEPKKSSPTARMSSIKIEPLRELQQRLSFQSYEGHYKAAIIDGADLMNPQAANSFLKTLEEPPARTIFILIASNPHNLLPTIVSRCQGIRFLPLSPGDVRQIIAQQVEQGNLEIDEGELELRALRSGGRIEAALDEDLLRICERRGEFLNLIQNVSFDHMSKIFEWCKVVAKQTDDLPACLREIAHLLRDLAILKSCGETGAIVNADMRDELLAVAETKSLETLLRMFQSVSKTLFDLKFNFNVQLALESMLIDFCEAA</sequence>
<dbReference type="Pfam" id="PF12169">
    <property type="entry name" value="DNA_pol3_gamma3"/>
    <property type="match status" value="1"/>
</dbReference>
<dbReference type="InterPro" id="IPR050238">
    <property type="entry name" value="DNA_Rep/Repair_Clamp_Loader"/>
</dbReference>
<accession>A0A7T0C2Y4</accession>
<dbReference type="GO" id="GO:0006261">
    <property type="term" value="P:DNA-templated DNA replication"/>
    <property type="evidence" value="ECO:0007669"/>
    <property type="project" value="TreeGrafter"/>
</dbReference>
<name>A0A7T0C2Y4_9BACT</name>
<dbReference type="GO" id="GO:0008408">
    <property type="term" value="F:3'-5' exonuclease activity"/>
    <property type="evidence" value="ECO:0007669"/>
    <property type="project" value="InterPro"/>
</dbReference>
<dbReference type="GO" id="GO:0003887">
    <property type="term" value="F:DNA-directed DNA polymerase activity"/>
    <property type="evidence" value="ECO:0007669"/>
    <property type="project" value="UniProtKB-EC"/>
</dbReference>
<evidence type="ECO:0000313" key="2">
    <source>
        <dbReference type="EMBL" id="QPJ65543.1"/>
    </source>
</evidence>
<dbReference type="EC" id="2.7.7.7" evidence="2"/>
<dbReference type="Gene3D" id="1.20.272.10">
    <property type="match status" value="1"/>
</dbReference>
<dbReference type="EMBL" id="CP048620">
    <property type="protein sequence ID" value="QPJ65543.1"/>
    <property type="molecule type" value="Genomic_DNA"/>
</dbReference>
<dbReference type="Proteomes" id="UP000594464">
    <property type="component" value="Chromosome"/>
</dbReference>
<dbReference type="KEGG" id="nva:G3M78_09110"/>
<proteinExistence type="predicted"/>
<evidence type="ECO:0000259" key="1">
    <source>
        <dbReference type="Pfam" id="PF12169"/>
    </source>
</evidence>
<dbReference type="InterPro" id="IPR004622">
    <property type="entry name" value="DNA_pol_HolB"/>
</dbReference>
<reference evidence="3" key="1">
    <citation type="submission" date="2020-02" db="EMBL/GenBank/DDBJ databases">
        <title>Genomic and physiological characterization of two novel Nitrospinaceae genera.</title>
        <authorList>
            <person name="Mueller A.J."/>
            <person name="Jung M.-Y."/>
            <person name="Strachan C.R."/>
            <person name="Herbold C.W."/>
            <person name="Kirkegaard R.H."/>
            <person name="Daims H."/>
        </authorList>
    </citation>
    <scope>NUCLEOTIDE SEQUENCE [LARGE SCALE GENOMIC DNA]</scope>
</reference>
<dbReference type="InterPro" id="IPR027417">
    <property type="entry name" value="P-loop_NTPase"/>
</dbReference>
<dbReference type="SUPFAM" id="SSF52540">
    <property type="entry name" value="P-loop containing nucleoside triphosphate hydrolases"/>
    <property type="match status" value="1"/>
</dbReference>
<dbReference type="GO" id="GO:0003677">
    <property type="term" value="F:DNA binding"/>
    <property type="evidence" value="ECO:0007669"/>
    <property type="project" value="InterPro"/>
</dbReference>
<keyword evidence="2" id="KW-0808">Transferase</keyword>
<feature type="domain" description="DNA polymerase III gamma subunit" evidence="1">
    <location>
        <begin position="225"/>
        <end position="338"/>
    </location>
</feature>
<organism evidence="2 3">
    <name type="scientific">Candidatus Nitrohelix vancouverensis</name>
    <dbReference type="NCBI Taxonomy" id="2705534"/>
    <lineage>
        <taxon>Bacteria</taxon>
        <taxon>Pseudomonadati</taxon>
        <taxon>Nitrospinota/Tectimicrobiota group</taxon>
        <taxon>Nitrospinota</taxon>
        <taxon>Nitrospinia</taxon>
        <taxon>Nitrospinales</taxon>
        <taxon>Nitrospinaceae</taxon>
        <taxon>Candidatus Nitrohelix</taxon>
    </lineage>
</organism>
<dbReference type="InterPro" id="IPR022754">
    <property type="entry name" value="DNA_pol_III_gamma-3"/>
</dbReference>
<dbReference type="Pfam" id="PF13177">
    <property type="entry name" value="DNA_pol3_delta2"/>
    <property type="match status" value="1"/>
</dbReference>
<gene>
    <name evidence="2" type="primary">holB</name>
    <name evidence="2" type="ORF">G3M78_09110</name>
</gene>
<dbReference type="InterPro" id="IPR008921">
    <property type="entry name" value="DNA_pol3_clamp-load_cplx_C"/>
</dbReference>
<dbReference type="PANTHER" id="PTHR11669:SF8">
    <property type="entry name" value="DNA POLYMERASE III SUBUNIT DELTA"/>
    <property type="match status" value="1"/>
</dbReference>
<dbReference type="NCBIfam" id="TIGR00678">
    <property type="entry name" value="holB"/>
    <property type="match status" value="1"/>
</dbReference>
<protein>
    <submittedName>
        <fullName evidence="2">DNA polymerase III subunit delta</fullName>
        <ecNumber evidence="2">2.7.7.7</ecNumber>
    </submittedName>
</protein>
<dbReference type="AlphaFoldDB" id="A0A7T0C2Y4"/>